<dbReference type="PANTHER" id="PTHR33570:SF2">
    <property type="entry name" value="CARBOXYMUCONOLACTONE DECARBOXYLASE-LIKE DOMAIN-CONTAINING PROTEIN"/>
    <property type="match status" value="1"/>
</dbReference>
<accession>A0ABU5R9M6</accession>
<reference evidence="1 2" key="1">
    <citation type="submission" date="2023-12" db="EMBL/GenBank/DDBJ databases">
        <title>Amycolatopsis sp. V23-08.</title>
        <authorList>
            <person name="Somphong A."/>
        </authorList>
    </citation>
    <scope>NUCLEOTIDE SEQUENCE [LARGE SCALE GENOMIC DNA]</scope>
    <source>
        <strain evidence="1 2">V23-08</strain>
    </source>
</reference>
<comment type="caution">
    <text evidence="1">The sequence shown here is derived from an EMBL/GenBank/DDBJ whole genome shotgun (WGS) entry which is preliminary data.</text>
</comment>
<evidence type="ECO:0008006" key="3">
    <source>
        <dbReference type="Google" id="ProtNLM"/>
    </source>
</evidence>
<protein>
    <recommendedName>
        <fullName evidence="3">4-carboxymuconolactone decarboxylase</fullName>
    </recommendedName>
</protein>
<dbReference type="RefSeq" id="WP_323330719.1">
    <property type="nucleotide sequence ID" value="NZ_JAYFSI010000006.1"/>
</dbReference>
<evidence type="ECO:0000313" key="1">
    <source>
        <dbReference type="EMBL" id="MEA5362963.1"/>
    </source>
</evidence>
<evidence type="ECO:0000313" key="2">
    <source>
        <dbReference type="Proteomes" id="UP001304298"/>
    </source>
</evidence>
<dbReference type="Proteomes" id="UP001304298">
    <property type="component" value="Unassembled WGS sequence"/>
</dbReference>
<proteinExistence type="predicted"/>
<dbReference type="Gene3D" id="1.20.1290.10">
    <property type="entry name" value="AhpD-like"/>
    <property type="match status" value="1"/>
</dbReference>
<dbReference type="PANTHER" id="PTHR33570">
    <property type="entry name" value="4-CARBOXYMUCONOLACTONE DECARBOXYLASE FAMILY PROTEIN"/>
    <property type="match status" value="1"/>
</dbReference>
<sequence length="144" mass="15619">MNDKNENPRGDRIGRGIAVYAETFGVSPGDLPDVFAERVGRRFADEAVLAAGGPAWHDPALDDRGRSVAILTALICEGVRGNRLTTHLERAVRAGLDQPALEVLTVVLSLYVGQARTSVAAEEIHQFFQDQRPETTTSERPDAP</sequence>
<organism evidence="1 2">
    <name type="scientific">Amycolatopsis heterodermiae</name>
    <dbReference type="NCBI Taxonomy" id="3110235"/>
    <lineage>
        <taxon>Bacteria</taxon>
        <taxon>Bacillati</taxon>
        <taxon>Actinomycetota</taxon>
        <taxon>Actinomycetes</taxon>
        <taxon>Pseudonocardiales</taxon>
        <taxon>Pseudonocardiaceae</taxon>
        <taxon>Amycolatopsis</taxon>
    </lineage>
</organism>
<dbReference type="InterPro" id="IPR029032">
    <property type="entry name" value="AhpD-like"/>
</dbReference>
<gene>
    <name evidence="1" type="ORF">VA596_25765</name>
</gene>
<dbReference type="InterPro" id="IPR052512">
    <property type="entry name" value="4CMD/NDH-1_regulator"/>
</dbReference>
<keyword evidence="2" id="KW-1185">Reference proteome</keyword>
<dbReference type="SUPFAM" id="SSF69118">
    <property type="entry name" value="AhpD-like"/>
    <property type="match status" value="1"/>
</dbReference>
<name>A0ABU5R9M6_9PSEU</name>
<dbReference type="EMBL" id="JAYFSI010000006">
    <property type="protein sequence ID" value="MEA5362963.1"/>
    <property type="molecule type" value="Genomic_DNA"/>
</dbReference>